<evidence type="ECO:0000256" key="13">
    <source>
        <dbReference type="ARBA" id="ARBA00023180"/>
    </source>
</evidence>
<dbReference type="SUPFAM" id="SSF56112">
    <property type="entry name" value="Protein kinase-like (PK-like)"/>
    <property type="match status" value="1"/>
</dbReference>
<dbReference type="InterPro" id="IPR011009">
    <property type="entry name" value="Kinase-like_dom_sf"/>
</dbReference>
<evidence type="ECO:0008006" key="20">
    <source>
        <dbReference type="Google" id="ProtNLM"/>
    </source>
</evidence>
<evidence type="ECO:0000313" key="19">
    <source>
        <dbReference type="Proteomes" id="UP001058974"/>
    </source>
</evidence>
<keyword evidence="2" id="KW-0723">Serine/threonine-protein kinase</keyword>
<dbReference type="PANTHER" id="PTHR27002">
    <property type="entry name" value="RECEPTOR-LIKE SERINE/THREONINE-PROTEIN KINASE SD1-8"/>
    <property type="match status" value="1"/>
</dbReference>
<keyword evidence="11 15" id="KW-0472">Membrane</keyword>
<dbReference type="InterPro" id="IPR002902">
    <property type="entry name" value="GNK2"/>
</dbReference>
<dbReference type="GO" id="GO:0005886">
    <property type="term" value="C:plasma membrane"/>
    <property type="evidence" value="ECO:0007669"/>
    <property type="project" value="TreeGrafter"/>
</dbReference>
<evidence type="ECO:0000259" key="17">
    <source>
        <dbReference type="PROSITE" id="PS51473"/>
    </source>
</evidence>
<comment type="subcellular location">
    <subcellularLocation>
        <location evidence="1">Membrane</location>
        <topology evidence="1">Single-pass membrane protein</topology>
    </subcellularLocation>
</comment>
<dbReference type="CDD" id="cd14066">
    <property type="entry name" value="STKc_IRAK"/>
    <property type="match status" value="1"/>
</dbReference>
<dbReference type="PROSITE" id="PS00107">
    <property type="entry name" value="PROTEIN_KINASE_ATP"/>
    <property type="match status" value="1"/>
</dbReference>
<dbReference type="FunFam" id="3.30.200.20:FF:000727">
    <property type="entry name" value="Cysteine-rich RLK (RECEPTOR-like protein kinase) 23"/>
    <property type="match status" value="1"/>
</dbReference>
<dbReference type="CDD" id="cd23509">
    <property type="entry name" value="Gnk2-like"/>
    <property type="match status" value="2"/>
</dbReference>
<dbReference type="InterPro" id="IPR000719">
    <property type="entry name" value="Prot_kinase_dom"/>
</dbReference>
<evidence type="ECO:0000256" key="2">
    <source>
        <dbReference type="ARBA" id="ARBA00022527"/>
    </source>
</evidence>
<feature type="binding site" evidence="14">
    <location>
        <position position="397"/>
    </location>
    <ligand>
        <name>ATP</name>
        <dbReference type="ChEBI" id="CHEBI:30616"/>
    </ligand>
</feature>
<feature type="domain" description="Gnk2-homologous" evidence="17">
    <location>
        <begin position="56"/>
        <end position="163"/>
    </location>
</feature>
<evidence type="ECO:0000256" key="14">
    <source>
        <dbReference type="PROSITE-ProRule" id="PRU10141"/>
    </source>
</evidence>
<keyword evidence="4 15" id="KW-0812">Transmembrane</keyword>
<dbReference type="GO" id="GO:0005524">
    <property type="term" value="F:ATP binding"/>
    <property type="evidence" value="ECO:0007669"/>
    <property type="project" value="UniProtKB-UniRule"/>
</dbReference>
<feature type="transmembrane region" description="Helical" evidence="15">
    <location>
        <begin position="27"/>
        <end position="44"/>
    </location>
</feature>
<dbReference type="InterPro" id="IPR008271">
    <property type="entry name" value="Ser/Thr_kinase_AS"/>
</dbReference>
<keyword evidence="5" id="KW-0732">Signal</keyword>
<dbReference type="PROSITE" id="PS00108">
    <property type="entry name" value="PROTEIN_KINASE_ST"/>
    <property type="match status" value="1"/>
</dbReference>
<feature type="transmembrane region" description="Helical" evidence="15">
    <location>
        <begin position="307"/>
        <end position="328"/>
    </location>
</feature>
<dbReference type="EMBL" id="JAMSHJ010000006">
    <property type="protein sequence ID" value="KAI5400980.1"/>
    <property type="molecule type" value="Genomic_DNA"/>
</dbReference>
<evidence type="ECO:0000256" key="4">
    <source>
        <dbReference type="ARBA" id="ARBA00022692"/>
    </source>
</evidence>
<keyword evidence="13" id="KW-0325">Glycoprotein</keyword>
<evidence type="ECO:0000256" key="9">
    <source>
        <dbReference type="ARBA" id="ARBA00022840"/>
    </source>
</evidence>
<feature type="domain" description="Protein kinase" evidence="16">
    <location>
        <begin position="368"/>
        <end position="649"/>
    </location>
</feature>
<dbReference type="Gene3D" id="3.30.200.20">
    <property type="entry name" value="Phosphorylase Kinase, domain 1"/>
    <property type="match status" value="1"/>
</dbReference>
<keyword evidence="9 14" id="KW-0067">ATP-binding</keyword>
<dbReference type="OrthoDB" id="688481at2759"/>
<dbReference type="PANTHER" id="PTHR27002:SF589">
    <property type="entry name" value="CYSTEINE-RICH RECEPTOR-KINASE-LIKE PROTEIN"/>
    <property type="match status" value="1"/>
</dbReference>
<keyword evidence="6" id="KW-0677">Repeat</keyword>
<dbReference type="InterPro" id="IPR001245">
    <property type="entry name" value="Ser-Thr/Tyr_kinase_cat_dom"/>
</dbReference>
<keyword evidence="12" id="KW-0675">Receptor</keyword>
<dbReference type="GO" id="GO:0042742">
    <property type="term" value="P:defense response to bacterium"/>
    <property type="evidence" value="ECO:0007669"/>
    <property type="project" value="TreeGrafter"/>
</dbReference>
<evidence type="ECO:0000256" key="1">
    <source>
        <dbReference type="ARBA" id="ARBA00004167"/>
    </source>
</evidence>
<evidence type="ECO:0000256" key="7">
    <source>
        <dbReference type="ARBA" id="ARBA00022741"/>
    </source>
</evidence>
<evidence type="ECO:0000256" key="10">
    <source>
        <dbReference type="ARBA" id="ARBA00022989"/>
    </source>
</evidence>
<evidence type="ECO:0000256" key="6">
    <source>
        <dbReference type="ARBA" id="ARBA00022737"/>
    </source>
</evidence>
<keyword evidence="19" id="KW-1185">Reference proteome</keyword>
<proteinExistence type="predicted"/>
<feature type="domain" description="Gnk2-homologous" evidence="17">
    <location>
        <begin position="168"/>
        <end position="280"/>
    </location>
</feature>
<accession>A0A9D4WFH7</accession>
<keyword evidence="8" id="KW-0418">Kinase</keyword>
<evidence type="ECO:0000256" key="11">
    <source>
        <dbReference type="ARBA" id="ARBA00023136"/>
    </source>
</evidence>
<dbReference type="GO" id="GO:0009751">
    <property type="term" value="P:response to salicylic acid"/>
    <property type="evidence" value="ECO:0007669"/>
    <property type="project" value="UniProtKB-ARBA"/>
</dbReference>
<dbReference type="Gramene" id="Psat06G0571700-T1">
    <property type="protein sequence ID" value="KAI5400980.1"/>
    <property type="gene ID" value="KIW84_065717"/>
</dbReference>
<dbReference type="Gene3D" id="1.10.510.10">
    <property type="entry name" value="Transferase(Phosphotransferase) domain 1"/>
    <property type="match status" value="1"/>
</dbReference>
<dbReference type="PROSITE" id="PS51473">
    <property type="entry name" value="GNK2"/>
    <property type="match status" value="2"/>
</dbReference>
<dbReference type="Pfam" id="PF07714">
    <property type="entry name" value="PK_Tyr_Ser-Thr"/>
    <property type="match status" value="1"/>
</dbReference>
<gene>
    <name evidence="18" type="ORF">KIW84_065717</name>
</gene>
<dbReference type="Proteomes" id="UP001058974">
    <property type="component" value="Chromosome 6"/>
</dbReference>
<dbReference type="FunFam" id="1.10.510.10:FF:000129">
    <property type="entry name" value="cysteine-rich receptor-like protein kinase 10"/>
    <property type="match status" value="1"/>
</dbReference>
<dbReference type="SMART" id="SM00220">
    <property type="entry name" value="S_TKc"/>
    <property type="match status" value="1"/>
</dbReference>
<dbReference type="InterPro" id="IPR017441">
    <property type="entry name" value="Protein_kinase_ATP_BS"/>
</dbReference>
<sequence>MFSLQDQQENNQKKETQSNLTNNNFKLFLLLSEMFLLFFLFLWLTSITSTTSLSPTFNDIYCPNNTTFQSNNNTIFKTNLNVLLSSLVTNATLGGADFYSTFMGLGTTNVVNGVFLCRGDVNSTVCQNCVTTAATDITRLCPNKTESIIWFDECMLRYTNRYFSPTSIVPGANLKDDKNITTSKLDTFNGMLLSFLDRLAREASNSQTAKQFATGEDKFNLSISSSSVYGLAQCVPGLTNVQCEECLVNASRTLLTCCEGKQGARALLAWCNIRYDFYKFYNATDDSSSLPPPSSGKNRSGSKTRTVLIVVLVTGSTILFCLGCYFLIRRSAWKKYKTLLKENFGDESAALQSLQYNLTTIEAATKKFSSENKIGRGGFGEVYKGTLIDGRQIAVKKLSQSSGQGGVEFINEVLLIAKLQHRNLVTLIGFCLEDHEKMLIYEYVPNKSLDYFLFDRHKARLLHWFERYKIIEGIAHGIHYLHNHSRLKIIHRDLKPSNVLLDDNMNPKISDFGMARMVALDQDRGSTNRVVGTYGYMSQEYAMHGQFSEKSDVFSFGVIILEIVSSKKNARSLLSDNTDDLLSHAWKQWRDQTPLELVDQDIKESCNHSEVIKCIQIGLLCIQEKPDNRPTMATVVSYLTSPSAELPFPREPTESMHSGILQNVVVGGLSSTSISTFNEITSSVSSAFSASA</sequence>
<keyword evidence="7 14" id="KW-0547">Nucleotide-binding</keyword>
<evidence type="ECO:0000256" key="15">
    <source>
        <dbReference type="SAM" id="Phobius"/>
    </source>
</evidence>
<evidence type="ECO:0000256" key="12">
    <source>
        <dbReference type="ARBA" id="ARBA00023170"/>
    </source>
</evidence>
<reference evidence="18 19" key="1">
    <citation type="journal article" date="2022" name="Nat. Genet.">
        <title>Improved pea reference genome and pan-genome highlight genomic features and evolutionary characteristics.</title>
        <authorList>
            <person name="Yang T."/>
            <person name="Liu R."/>
            <person name="Luo Y."/>
            <person name="Hu S."/>
            <person name="Wang D."/>
            <person name="Wang C."/>
            <person name="Pandey M.K."/>
            <person name="Ge S."/>
            <person name="Xu Q."/>
            <person name="Li N."/>
            <person name="Li G."/>
            <person name="Huang Y."/>
            <person name="Saxena R.K."/>
            <person name="Ji Y."/>
            <person name="Li M."/>
            <person name="Yan X."/>
            <person name="He Y."/>
            <person name="Liu Y."/>
            <person name="Wang X."/>
            <person name="Xiang C."/>
            <person name="Varshney R.K."/>
            <person name="Ding H."/>
            <person name="Gao S."/>
            <person name="Zong X."/>
        </authorList>
    </citation>
    <scope>NUCLEOTIDE SEQUENCE [LARGE SCALE GENOMIC DNA]</scope>
    <source>
        <strain evidence="18 19">cv. Zhongwan 6</strain>
    </source>
</reference>
<evidence type="ECO:0000256" key="5">
    <source>
        <dbReference type="ARBA" id="ARBA00022729"/>
    </source>
</evidence>
<name>A0A9D4WFH7_PEA</name>
<dbReference type="PROSITE" id="PS50011">
    <property type="entry name" value="PROTEIN_KINASE_DOM"/>
    <property type="match status" value="1"/>
</dbReference>
<dbReference type="AlphaFoldDB" id="A0A9D4WFH7"/>
<dbReference type="Pfam" id="PF01657">
    <property type="entry name" value="Stress-antifung"/>
    <property type="match status" value="2"/>
</dbReference>
<keyword evidence="10 15" id="KW-1133">Transmembrane helix</keyword>
<dbReference type="GO" id="GO:0004674">
    <property type="term" value="F:protein serine/threonine kinase activity"/>
    <property type="evidence" value="ECO:0007669"/>
    <property type="project" value="UniProtKB-KW"/>
</dbReference>
<comment type="caution">
    <text evidence="18">The sequence shown here is derived from an EMBL/GenBank/DDBJ whole genome shotgun (WGS) entry which is preliminary data.</text>
</comment>
<evidence type="ECO:0000256" key="3">
    <source>
        <dbReference type="ARBA" id="ARBA00022679"/>
    </source>
</evidence>
<evidence type="ECO:0000256" key="8">
    <source>
        <dbReference type="ARBA" id="ARBA00022777"/>
    </source>
</evidence>
<organism evidence="18 19">
    <name type="scientific">Pisum sativum</name>
    <name type="common">Garden pea</name>
    <name type="synonym">Lathyrus oleraceus</name>
    <dbReference type="NCBI Taxonomy" id="3888"/>
    <lineage>
        <taxon>Eukaryota</taxon>
        <taxon>Viridiplantae</taxon>
        <taxon>Streptophyta</taxon>
        <taxon>Embryophyta</taxon>
        <taxon>Tracheophyta</taxon>
        <taxon>Spermatophyta</taxon>
        <taxon>Magnoliopsida</taxon>
        <taxon>eudicotyledons</taxon>
        <taxon>Gunneridae</taxon>
        <taxon>Pentapetalae</taxon>
        <taxon>rosids</taxon>
        <taxon>fabids</taxon>
        <taxon>Fabales</taxon>
        <taxon>Fabaceae</taxon>
        <taxon>Papilionoideae</taxon>
        <taxon>50 kb inversion clade</taxon>
        <taxon>NPAAA clade</taxon>
        <taxon>Hologalegina</taxon>
        <taxon>IRL clade</taxon>
        <taxon>Fabeae</taxon>
        <taxon>Lathyrus</taxon>
    </lineage>
</organism>
<keyword evidence="3" id="KW-0808">Transferase</keyword>
<evidence type="ECO:0000259" key="16">
    <source>
        <dbReference type="PROSITE" id="PS50011"/>
    </source>
</evidence>
<protein>
    <recommendedName>
        <fullName evidence="20">Cysteine-rich receptor-like protein kinase 10</fullName>
    </recommendedName>
</protein>
<dbReference type="InterPro" id="IPR038408">
    <property type="entry name" value="GNK2_sf"/>
</dbReference>
<dbReference type="FunFam" id="3.30.430.20:FF:000003">
    <property type="entry name" value="Cysteine-rich RLK (RECEPTOR-like protein kinase) 10"/>
    <property type="match status" value="1"/>
</dbReference>
<evidence type="ECO:0000313" key="18">
    <source>
        <dbReference type="EMBL" id="KAI5400980.1"/>
    </source>
</evidence>
<dbReference type="Gene3D" id="3.30.430.20">
    <property type="entry name" value="Gnk2 domain, C-X8-C-X2-C motif"/>
    <property type="match status" value="2"/>
</dbReference>